<dbReference type="Proteomes" id="UP001596353">
    <property type="component" value="Unassembled WGS sequence"/>
</dbReference>
<evidence type="ECO:0000256" key="3">
    <source>
        <dbReference type="ARBA" id="ARBA00023163"/>
    </source>
</evidence>
<dbReference type="PROSITE" id="PS50949">
    <property type="entry name" value="HTH_GNTR"/>
    <property type="match status" value="1"/>
</dbReference>
<dbReference type="InterPro" id="IPR000524">
    <property type="entry name" value="Tscrpt_reg_HTH_GntR"/>
</dbReference>
<dbReference type="InterPro" id="IPR036388">
    <property type="entry name" value="WH-like_DNA-bd_sf"/>
</dbReference>
<dbReference type="PRINTS" id="PR00035">
    <property type="entry name" value="HTHGNTR"/>
</dbReference>
<evidence type="ECO:0000256" key="1">
    <source>
        <dbReference type="ARBA" id="ARBA00023015"/>
    </source>
</evidence>
<dbReference type="Gene3D" id="1.20.120.530">
    <property type="entry name" value="GntR ligand-binding domain-like"/>
    <property type="match status" value="1"/>
</dbReference>
<name>A0ABW2B6Y9_9RHOB</name>
<gene>
    <name evidence="6" type="ORF">ACFQFQ_21810</name>
</gene>
<dbReference type="PANTHER" id="PTHR43537">
    <property type="entry name" value="TRANSCRIPTIONAL REGULATOR, GNTR FAMILY"/>
    <property type="match status" value="1"/>
</dbReference>
<feature type="region of interest" description="Disordered" evidence="4">
    <location>
        <begin position="1"/>
        <end position="23"/>
    </location>
</feature>
<keyword evidence="1" id="KW-0805">Transcription regulation</keyword>
<dbReference type="PANTHER" id="PTHR43537:SF24">
    <property type="entry name" value="GLUCONATE OPERON TRANSCRIPTIONAL REPRESSOR"/>
    <property type="match status" value="1"/>
</dbReference>
<dbReference type="InterPro" id="IPR008920">
    <property type="entry name" value="TF_FadR/GntR_C"/>
</dbReference>
<keyword evidence="3" id="KW-0804">Transcription</keyword>
<dbReference type="EMBL" id="JBHSWG010000003">
    <property type="protein sequence ID" value="MFC6761490.1"/>
    <property type="molecule type" value="Genomic_DNA"/>
</dbReference>
<dbReference type="Gene3D" id="1.10.10.10">
    <property type="entry name" value="Winged helix-like DNA-binding domain superfamily/Winged helix DNA-binding domain"/>
    <property type="match status" value="1"/>
</dbReference>
<dbReference type="SUPFAM" id="SSF46785">
    <property type="entry name" value="Winged helix' DNA-binding domain"/>
    <property type="match status" value="1"/>
</dbReference>
<reference evidence="7" key="1">
    <citation type="journal article" date="2019" name="Int. J. Syst. Evol. Microbiol.">
        <title>The Global Catalogue of Microorganisms (GCM) 10K type strain sequencing project: providing services to taxonomists for standard genome sequencing and annotation.</title>
        <authorList>
            <consortium name="The Broad Institute Genomics Platform"/>
            <consortium name="The Broad Institute Genome Sequencing Center for Infectious Disease"/>
            <person name="Wu L."/>
            <person name="Ma J."/>
        </authorList>
    </citation>
    <scope>NUCLEOTIDE SEQUENCE [LARGE SCALE GENOMIC DNA]</scope>
    <source>
        <strain evidence="7">CCUG 66188</strain>
    </source>
</reference>
<feature type="compositionally biased region" description="Polar residues" evidence="4">
    <location>
        <begin position="8"/>
        <end position="23"/>
    </location>
</feature>
<dbReference type="SMART" id="SM00345">
    <property type="entry name" value="HTH_GNTR"/>
    <property type="match status" value="1"/>
</dbReference>
<sequence>MPDIGINKSGTATHQPRNGQSTSSNIVRDVVKGLYEGRYVPGQRMAEPDLMALYGVSRSTVREALKQLNADGIVVLAAFRGAQIRKLSRAEARNLFSLTEVILGLAARQAAERIDTPGARERLEELLAEISSYRDESGRFEFLRRRNRYFRELVQISGNDELQTILPRLQVHLIRNKLSVPPPNGSKGIARSPRPSLRRWQRSRAAARAYVVKTAAYVLPHFPD</sequence>
<comment type="caution">
    <text evidence="6">The sequence shown here is derived from an EMBL/GenBank/DDBJ whole genome shotgun (WGS) entry which is preliminary data.</text>
</comment>
<dbReference type="InterPro" id="IPR011711">
    <property type="entry name" value="GntR_C"/>
</dbReference>
<dbReference type="SUPFAM" id="SSF48008">
    <property type="entry name" value="GntR ligand-binding domain-like"/>
    <property type="match status" value="1"/>
</dbReference>
<evidence type="ECO:0000256" key="2">
    <source>
        <dbReference type="ARBA" id="ARBA00023125"/>
    </source>
</evidence>
<dbReference type="Pfam" id="PF00392">
    <property type="entry name" value="GntR"/>
    <property type="match status" value="1"/>
</dbReference>
<evidence type="ECO:0000313" key="7">
    <source>
        <dbReference type="Proteomes" id="UP001596353"/>
    </source>
</evidence>
<organism evidence="6 7">
    <name type="scientific">Sulfitobacter porphyrae</name>
    <dbReference type="NCBI Taxonomy" id="1246864"/>
    <lineage>
        <taxon>Bacteria</taxon>
        <taxon>Pseudomonadati</taxon>
        <taxon>Pseudomonadota</taxon>
        <taxon>Alphaproteobacteria</taxon>
        <taxon>Rhodobacterales</taxon>
        <taxon>Roseobacteraceae</taxon>
        <taxon>Sulfitobacter</taxon>
    </lineage>
</organism>
<keyword evidence="2" id="KW-0238">DNA-binding</keyword>
<proteinExistence type="predicted"/>
<protein>
    <submittedName>
        <fullName evidence="6">GntR family transcriptional regulator</fullName>
    </submittedName>
</protein>
<evidence type="ECO:0000259" key="5">
    <source>
        <dbReference type="PROSITE" id="PS50949"/>
    </source>
</evidence>
<dbReference type="InterPro" id="IPR036390">
    <property type="entry name" value="WH_DNA-bd_sf"/>
</dbReference>
<keyword evidence="7" id="KW-1185">Reference proteome</keyword>
<evidence type="ECO:0000313" key="6">
    <source>
        <dbReference type="EMBL" id="MFC6761490.1"/>
    </source>
</evidence>
<accession>A0ABW2B6Y9</accession>
<feature type="domain" description="HTH gntR-type" evidence="5">
    <location>
        <begin position="20"/>
        <end position="87"/>
    </location>
</feature>
<dbReference type="Pfam" id="PF07729">
    <property type="entry name" value="FCD"/>
    <property type="match status" value="1"/>
</dbReference>
<evidence type="ECO:0000256" key="4">
    <source>
        <dbReference type="SAM" id="MobiDB-lite"/>
    </source>
</evidence>